<evidence type="ECO:0000259" key="9">
    <source>
        <dbReference type="Pfam" id="PF04547"/>
    </source>
</evidence>
<feature type="domain" description="Anoctamin transmembrane" evidence="9">
    <location>
        <begin position="311"/>
        <end position="819"/>
    </location>
</feature>
<keyword evidence="6 8" id="KW-0472">Membrane</keyword>
<comment type="caution">
    <text evidence="11">The sequence shown here is derived from an EMBL/GenBank/DDBJ whole genome shotgun (WGS) entry which is preliminary data.</text>
</comment>
<evidence type="ECO:0000256" key="7">
    <source>
        <dbReference type="ARBA" id="ARBA00023180"/>
    </source>
</evidence>
<dbReference type="GO" id="GO:0005886">
    <property type="term" value="C:plasma membrane"/>
    <property type="evidence" value="ECO:0007669"/>
    <property type="project" value="UniProtKB-SubCell"/>
</dbReference>
<accession>A0A267GAX6</accession>
<feature type="non-terminal residue" evidence="11">
    <location>
        <position position="1"/>
    </location>
</feature>
<feature type="transmembrane region" description="Helical" evidence="8">
    <location>
        <begin position="554"/>
        <end position="575"/>
    </location>
</feature>
<keyword evidence="4 8" id="KW-0812">Transmembrane</keyword>
<keyword evidence="12" id="KW-1185">Reference proteome</keyword>
<keyword evidence="5 8" id="KW-1133">Transmembrane helix</keyword>
<evidence type="ECO:0000256" key="4">
    <source>
        <dbReference type="ARBA" id="ARBA00022692"/>
    </source>
</evidence>
<evidence type="ECO:0000256" key="2">
    <source>
        <dbReference type="ARBA" id="ARBA00009671"/>
    </source>
</evidence>
<dbReference type="InterPro" id="IPR049452">
    <property type="entry name" value="Anoctamin_TM"/>
</dbReference>
<evidence type="ECO:0000256" key="8">
    <source>
        <dbReference type="RuleBase" id="RU280814"/>
    </source>
</evidence>
<feature type="transmembrane region" description="Helical" evidence="8">
    <location>
        <begin position="509"/>
        <end position="534"/>
    </location>
</feature>
<dbReference type="AlphaFoldDB" id="A0A267GAX6"/>
<dbReference type="Pfam" id="PF16178">
    <property type="entry name" value="Anoct_dimer"/>
    <property type="match status" value="1"/>
</dbReference>
<sequence length="873" mass="99220">SMLDGGDIKADAGSIPSITVSNPVLQSEAVNAAASRTPFRWEETRLPHIDYVLVYKRDGNERNEKLREAFLDVLKIKRPGIDTEEFEYDGEFGQSLVFLKVYTPFHVLAREAERLKLEMALDKSISPLESFNLSKKIGQCLGLIEDDEPDYISGPFTRNRLHLFKGHENTETFFRPALRSYLTYNILINADIGSNVPDVDKDVSKTALPKLLHRGAFIDAFILHDPSADDPWVSSLKAAWFKRHPDDLETSTANLPNLTTLRRASTPVARLLKSVRRIGECRFDYSYEPDERRRLGQVWSSLVKYQPLDRVRNYFGEKVAFYFAWSGHMISMLWAPMLIGLAIFLYGLALSIERHIINGGTSPASKNRTADAVEQMMALVDDMLATVKEAFDNLLTPIFAIIICLWGTLHTEMWKRYRATLAYEWDVNNYKHAEPDRPEFVGTMERPDPITGKSDSYYPGHYQAMKFVTSFIILLLMICVVFIGVAAVIVYRIFVTIRVCPNVTSSSCLLLNAVVSSLLNAVFIIVIGKVYNNIAYALTNWENHRTQSDYDNALILKLFAFEFANSYSSLFYIAFFRDKNMFTPENGIFNLGKEFVDTCGSDGNCMSMLSLQVLILMIAKPMPKLFTDHGLPLLIRLYRYTRRRLNRGRQVNSAEAAPPRPTDVNAYIVHEYNKFSLDNFTTEEYMEKIIQFGFLMLFAASFPLAPLIALLTNLFDNATDAHRMLWNFRRPVAMMAQNIGMWHDIVEFLNVAGVISNACIIAFTASWVKLPQFEEMLNNLPAKLCIVLIVENVVLGLKYFISAVIPDVPSQVHLQMRRERYRVPKILNSGNINAISDGEESIASMVSLGSQLPSYVILRFYPNDGNMCVSFVF</sequence>
<dbReference type="PANTHER" id="PTHR12308">
    <property type="entry name" value="ANOCTAMIN"/>
    <property type="match status" value="1"/>
</dbReference>
<evidence type="ECO:0000256" key="5">
    <source>
        <dbReference type="ARBA" id="ARBA00022989"/>
    </source>
</evidence>
<feature type="transmembrane region" description="Helical" evidence="8">
    <location>
        <begin position="748"/>
        <end position="768"/>
    </location>
</feature>
<evidence type="ECO:0000313" key="12">
    <source>
        <dbReference type="Proteomes" id="UP000215902"/>
    </source>
</evidence>
<evidence type="ECO:0000259" key="10">
    <source>
        <dbReference type="Pfam" id="PF16178"/>
    </source>
</evidence>
<dbReference type="Proteomes" id="UP000215902">
    <property type="component" value="Unassembled WGS sequence"/>
</dbReference>
<reference evidence="11 12" key="1">
    <citation type="submission" date="2017-06" db="EMBL/GenBank/DDBJ databases">
        <title>A platform for efficient transgenesis in Macrostomum lignano, a flatworm model organism for stem cell research.</title>
        <authorList>
            <person name="Berezikov E."/>
        </authorList>
    </citation>
    <scope>NUCLEOTIDE SEQUENCE [LARGE SCALE GENOMIC DNA]</scope>
    <source>
        <strain evidence="11">DV1</strain>
        <tissue evidence="11">Whole organism</tissue>
    </source>
</reference>
<gene>
    <name evidence="11" type="ORF">BOX15_Mlig006073g1</name>
</gene>
<dbReference type="InterPro" id="IPR032394">
    <property type="entry name" value="Anoct_dimer"/>
</dbReference>
<dbReference type="InterPro" id="IPR007632">
    <property type="entry name" value="Anoctamin"/>
</dbReference>
<organism evidence="11 12">
    <name type="scientific">Macrostomum lignano</name>
    <dbReference type="NCBI Taxonomy" id="282301"/>
    <lineage>
        <taxon>Eukaryota</taxon>
        <taxon>Metazoa</taxon>
        <taxon>Spiralia</taxon>
        <taxon>Lophotrochozoa</taxon>
        <taxon>Platyhelminthes</taxon>
        <taxon>Rhabditophora</taxon>
        <taxon>Macrostomorpha</taxon>
        <taxon>Macrostomida</taxon>
        <taxon>Macrostomidae</taxon>
        <taxon>Macrostomum</taxon>
    </lineage>
</organism>
<name>A0A267GAX6_9PLAT</name>
<comment type="similarity">
    <text evidence="2 8">Belongs to the anoctamin family.</text>
</comment>
<feature type="transmembrane region" description="Helical" evidence="8">
    <location>
        <begin position="694"/>
        <end position="715"/>
    </location>
</feature>
<evidence type="ECO:0000256" key="6">
    <source>
        <dbReference type="ARBA" id="ARBA00023136"/>
    </source>
</evidence>
<evidence type="ECO:0000313" key="11">
    <source>
        <dbReference type="EMBL" id="PAA82607.1"/>
    </source>
</evidence>
<comment type="subcellular location">
    <subcellularLocation>
        <location evidence="1">Cell membrane</location>
        <topology evidence="1">Multi-pass membrane protein</topology>
    </subcellularLocation>
    <subcellularLocation>
        <location evidence="8">Membrane</location>
        <topology evidence="8">Multi-pass membrane protein</topology>
    </subcellularLocation>
</comment>
<protein>
    <recommendedName>
        <fullName evidence="8">Anoctamin</fullName>
    </recommendedName>
</protein>
<evidence type="ECO:0000256" key="3">
    <source>
        <dbReference type="ARBA" id="ARBA00022475"/>
    </source>
</evidence>
<dbReference type="OrthoDB" id="296386at2759"/>
<dbReference type="Pfam" id="PF04547">
    <property type="entry name" value="Anoctamin"/>
    <property type="match status" value="1"/>
</dbReference>
<keyword evidence="3" id="KW-1003">Cell membrane</keyword>
<dbReference type="GO" id="GO:0046983">
    <property type="term" value="F:protein dimerization activity"/>
    <property type="evidence" value="ECO:0007669"/>
    <property type="project" value="InterPro"/>
</dbReference>
<keyword evidence="7" id="KW-0325">Glycoprotein</keyword>
<dbReference type="PANTHER" id="PTHR12308:SF73">
    <property type="entry name" value="ANOCTAMIN"/>
    <property type="match status" value="1"/>
</dbReference>
<comment type="caution">
    <text evidence="8">Lacks conserved residue(s) required for the propagation of feature annotation.</text>
</comment>
<dbReference type="EMBL" id="NIVC01000461">
    <property type="protein sequence ID" value="PAA82607.1"/>
    <property type="molecule type" value="Genomic_DNA"/>
</dbReference>
<feature type="transmembrane region" description="Helical" evidence="8">
    <location>
        <begin position="471"/>
        <end position="497"/>
    </location>
</feature>
<dbReference type="GO" id="GO:0005254">
    <property type="term" value="F:chloride channel activity"/>
    <property type="evidence" value="ECO:0007669"/>
    <property type="project" value="TreeGrafter"/>
</dbReference>
<feature type="transmembrane region" description="Helical" evidence="8">
    <location>
        <begin position="322"/>
        <end position="348"/>
    </location>
</feature>
<evidence type="ECO:0000256" key="1">
    <source>
        <dbReference type="ARBA" id="ARBA00004651"/>
    </source>
</evidence>
<proteinExistence type="inferred from homology"/>
<feature type="domain" description="Anoctamin dimerisation" evidence="10">
    <location>
        <begin position="48"/>
        <end position="229"/>
    </location>
</feature>